<evidence type="ECO:0000259" key="1">
    <source>
        <dbReference type="Pfam" id="PF05368"/>
    </source>
</evidence>
<dbReference type="Gene3D" id="3.90.25.10">
    <property type="entry name" value="UDP-galactose 4-epimerase, domain 1"/>
    <property type="match status" value="1"/>
</dbReference>
<organism evidence="2">
    <name type="scientific">Pantoea sp. BJ2</name>
    <dbReference type="NCBI Taxonomy" id="3141322"/>
    <lineage>
        <taxon>Bacteria</taxon>
        <taxon>Pseudomonadati</taxon>
        <taxon>Pseudomonadota</taxon>
        <taxon>Gammaproteobacteria</taxon>
        <taxon>Enterobacterales</taxon>
        <taxon>Erwiniaceae</taxon>
        <taxon>Pantoea</taxon>
    </lineage>
</organism>
<dbReference type="RefSeq" id="WP_350262209.1">
    <property type="nucleotide sequence ID" value="NZ_CP158293.1"/>
</dbReference>
<accession>A0AAU7U305</accession>
<dbReference type="PANTHER" id="PTHR43162">
    <property type="match status" value="1"/>
</dbReference>
<feature type="domain" description="NmrA-like" evidence="1">
    <location>
        <begin position="6"/>
        <end position="234"/>
    </location>
</feature>
<dbReference type="Gene3D" id="3.40.50.720">
    <property type="entry name" value="NAD(P)-binding Rossmann-like Domain"/>
    <property type="match status" value="1"/>
</dbReference>
<gene>
    <name evidence="2" type="ORF">AAF463_22940</name>
</gene>
<dbReference type="Pfam" id="PF05368">
    <property type="entry name" value="NmrA"/>
    <property type="match status" value="1"/>
</dbReference>
<sequence>MAMHQKPVVLILGATGTIGSHIVKELDDKEVHLRIASRKQDTVDQLRRDGKDGVYLDLDKPETFALALAGVDRVFLLTGYSVAMLTQSKTLVDAAKKAGVSHIVHVGVFAEWDTTDAHFAWHQMIEKYIEASGIAWTHLHPNMFMNVFTGLYIPKNFTYTTYWADRRVGYIAPEDIAAVAAKVLFDGPARHAGQHYWLSVESLNGEEIAALMSEVTGLEIRCEDKGLEGFRQLIDSLISQGADSWYASANIDFVTQMLDGRMSYMSMVQNDLPYILGRPAKTVREYLTENKSQLIASAKNLQ</sequence>
<geneLocation type="plasmid" evidence="2">
    <name>plasmindA</name>
</geneLocation>
<evidence type="ECO:0000313" key="2">
    <source>
        <dbReference type="EMBL" id="XBV46996.1"/>
    </source>
</evidence>
<reference evidence="2" key="1">
    <citation type="submission" date="2024-06" db="EMBL/GenBank/DDBJ databases">
        <title>Multiomics insights into the TNT degradation mechanism by Pantoea sp. BJ2 isolated from an ammunition destruction site.</title>
        <authorList>
            <person name="Luo J."/>
        </authorList>
    </citation>
    <scope>NUCLEOTIDE SEQUENCE</scope>
    <source>
        <strain evidence="2">BJ2</strain>
        <plasmid evidence="2">plasmindA</plasmid>
    </source>
</reference>
<dbReference type="InterPro" id="IPR008030">
    <property type="entry name" value="NmrA-like"/>
</dbReference>
<keyword evidence="2" id="KW-0614">Plasmid</keyword>
<name>A0AAU7U305_9GAMM</name>
<dbReference type="PANTHER" id="PTHR43162:SF1">
    <property type="entry name" value="PRESTALK A DIFFERENTIATION PROTEIN A"/>
    <property type="match status" value="1"/>
</dbReference>
<dbReference type="InterPro" id="IPR051604">
    <property type="entry name" value="Ergot_Alk_Oxidoreductase"/>
</dbReference>
<dbReference type="SUPFAM" id="SSF51735">
    <property type="entry name" value="NAD(P)-binding Rossmann-fold domains"/>
    <property type="match status" value="1"/>
</dbReference>
<dbReference type="AlphaFoldDB" id="A0AAU7U305"/>
<dbReference type="InterPro" id="IPR036291">
    <property type="entry name" value="NAD(P)-bd_dom_sf"/>
</dbReference>
<protein>
    <submittedName>
        <fullName evidence="2">NmrA family NAD(P)-binding protein</fullName>
    </submittedName>
</protein>
<dbReference type="EMBL" id="CP158293">
    <property type="protein sequence ID" value="XBV46996.1"/>
    <property type="molecule type" value="Genomic_DNA"/>
</dbReference>
<proteinExistence type="predicted"/>